<dbReference type="GO" id="GO:0008236">
    <property type="term" value="F:serine-type peptidase activity"/>
    <property type="evidence" value="ECO:0007669"/>
    <property type="project" value="UniProtKB-KW"/>
</dbReference>
<evidence type="ECO:0000256" key="1">
    <source>
        <dbReference type="ARBA" id="ARBA00008764"/>
    </source>
</evidence>
<dbReference type="EC" id="3.4.21.-" evidence="6"/>
<keyword evidence="3" id="KW-0732">Signal</keyword>
<dbReference type="Proteomes" id="UP000225706">
    <property type="component" value="Unassembled WGS sequence"/>
</dbReference>
<dbReference type="EMBL" id="LSMT01000049">
    <property type="protein sequence ID" value="PFX30544.1"/>
    <property type="molecule type" value="Genomic_DNA"/>
</dbReference>
<evidence type="ECO:0000256" key="4">
    <source>
        <dbReference type="ARBA" id="ARBA00022801"/>
    </source>
</evidence>
<keyword evidence="4 6" id="KW-0378">Hydrolase</keyword>
<dbReference type="SUPFAM" id="SSF50494">
    <property type="entry name" value="Trypsin-like serine proteases"/>
    <property type="match status" value="1"/>
</dbReference>
<organism evidence="7 8">
    <name type="scientific">Stylophora pistillata</name>
    <name type="common">Smooth cauliflower coral</name>
    <dbReference type="NCBI Taxonomy" id="50429"/>
    <lineage>
        <taxon>Eukaryota</taxon>
        <taxon>Metazoa</taxon>
        <taxon>Cnidaria</taxon>
        <taxon>Anthozoa</taxon>
        <taxon>Hexacorallia</taxon>
        <taxon>Scleractinia</taxon>
        <taxon>Astrocoeniina</taxon>
        <taxon>Pocilloporidae</taxon>
        <taxon>Stylophora</taxon>
    </lineage>
</organism>
<accession>A0A2B4SIQ3</accession>
<comment type="similarity">
    <text evidence="1 6">Belongs to the peptidase S1B family.</text>
</comment>
<name>A0A2B4SIQ3_STYPI</name>
<comment type="caution">
    <text evidence="7">The sequence shown here is derived from an EMBL/GenBank/DDBJ whole genome shotgun (WGS) entry which is preliminary data.</text>
</comment>
<keyword evidence="5 6" id="KW-0720">Serine protease</keyword>
<evidence type="ECO:0000256" key="2">
    <source>
        <dbReference type="ARBA" id="ARBA00022670"/>
    </source>
</evidence>
<dbReference type="PRINTS" id="PR00839">
    <property type="entry name" value="V8PROTEASE"/>
</dbReference>
<keyword evidence="8" id="KW-1185">Reference proteome</keyword>
<evidence type="ECO:0000256" key="5">
    <source>
        <dbReference type="ARBA" id="ARBA00022825"/>
    </source>
</evidence>
<reference evidence="8" key="1">
    <citation type="journal article" date="2017" name="bioRxiv">
        <title>Comparative analysis of the genomes of Stylophora pistillata and Acropora digitifera provides evidence for extensive differences between species of corals.</title>
        <authorList>
            <person name="Voolstra C.R."/>
            <person name="Li Y."/>
            <person name="Liew Y.J."/>
            <person name="Baumgarten S."/>
            <person name="Zoccola D."/>
            <person name="Flot J.-F."/>
            <person name="Tambutte S."/>
            <person name="Allemand D."/>
            <person name="Aranda M."/>
        </authorList>
    </citation>
    <scope>NUCLEOTIDE SEQUENCE [LARGE SCALE GENOMIC DNA]</scope>
</reference>
<dbReference type="OrthoDB" id="5978815at2759"/>
<dbReference type="InterPro" id="IPR043504">
    <property type="entry name" value="Peptidase_S1_PA_chymotrypsin"/>
</dbReference>
<dbReference type="PANTHER" id="PTHR43019:SF23">
    <property type="entry name" value="PROTEASE DO-LIKE 5, CHLOROPLASTIC"/>
    <property type="match status" value="1"/>
</dbReference>
<dbReference type="PANTHER" id="PTHR43019">
    <property type="entry name" value="SERINE ENDOPROTEASE DEGS"/>
    <property type="match status" value="1"/>
</dbReference>
<dbReference type="InterPro" id="IPR008256">
    <property type="entry name" value="Peptidase_S1B"/>
</dbReference>
<dbReference type="GO" id="GO:0006508">
    <property type="term" value="P:proteolysis"/>
    <property type="evidence" value="ECO:0007669"/>
    <property type="project" value="UniProtKB-KW"/>
</dbReference>
<dbReference type="InterPro" id="IPR009003">
    <property type="entry name" value="Peptidase_S1_PA"/>
</dbReference>
<dbReference type="Pfam" id="PF13365">
    <property type="entry name" value="Trypsin_2"/>
    <property type="match status" value="1"/>
</dbReference>
<sequence>MGDCDRTRAKANCHNTSTSDLLGVEGREAVNACVKVMIYGKPETRKYDHNTAMYRLRRCNMGRYPRGMLGRINYYDLTLPAEFDKTGGYRTDRVKTYSIIDIRNALVKLDNTPFVEKYPKDGPSSERKRELIDKRRADVEREWNEAIANPDGQQIYSWSVAQRRVRDCFAGNFAGDGLIRIRIDGDQHSSFSIESIHDAVIKRDEGCLEKFSYQNKSAYEEIYTRRENIEKEYQEAIASNSVPPKYTQEEAEQRLRDCYCGTDGPLAGLTGWISSSYSSEDISIFDVHECLCSYDNRMPQCHKYPPDGPGSEELKQSIDEHRAKLKEEYEKFLATSDNAKKPQMLKYSQDEAELRVRDCFAFAGSDDGDTDMFPRKRDQIGMPRIYQTFTILDIKDSLDYFDTKKVLDKYPKQGKDYDKMKEVVDEERKSIKEEYEEAIAHVEIEHGSGFIISDLFILTNKHVIQTHLDNKDSSAICFSNSAIGELHCEVAHSDPSKDLALLYCPDLNLQESGICALQLSTQPLLPGMQIFSFGYPMSHTEKTALFVTGNVSGSKRTLSGHSMAVLNCSLNSGNSGGPVLTWVGGKVRVVGIATQKHIKRILTPDERKAILEIRKSMQVHAINDVLDYDVVFLSESGKNLR</sequence>
<protein>
    <recommendedName>
        <fullName evidence="6">Serine protease</fullName>
        <ecNumber evidence="6">3.4.21.-</ecNumber>
    </recommendedName>
</protein>
<dbReference type="AlphaFoldDB" id="A0A2B4SIQ3"/>
<dbReference type="Gene3D" id="2.40.10.10">
    <property type="entry name" value="Trypsin-like serine proteases"/>
    <property type="match status" value="2"/>
</dbReference>
<evidence type="ECO:0000256" key="3">
    <source>
        <dbReference type="ARBA" id="ARBA00022729"/>
    </source>
</evidence>
<evidence type="ECO:0000256" key="6">
    <source>
        <dbReference type="RuleBase" id="RU004296"/>
    </source>
</evidence>
<evidence type="ECO:0000313" key="7">
    <source>
        <dbReference type="EMBL" id="PFX30544.1"/>
    </source>
</evidence>
<proteinExistence type="inferred from homology"/>
<gene>
    <name evidence="7" type="ORF">AWC38_SpisGene4710</name>
</gene>
<keyword evidence="2 6" id="KW-0645">Protease</keyword>
<evidence type="ECO:0000313" key="8">
    <source>
        <dbReference type="Proteomes" id="UP000225706"/>
    </source>
</evidence>